<evidence type="ECO:0000313" key="2">
    <source>
        <dbReference type="Proteomes" id="UP000239863"/>
    </source>
</evidence>
<protein>
    <submittedName>
        <fullName evidence="1">Uncharacterized protein</fullName>
    </submittedName>
</protein>
<dbReference type="EMBL" id="PTIS01000008">
    <property type="protein sequence ID" value="PPK48343.1"/>
    <property type="molecule type" value="Genomic_DNA"/>
</dbReference>
<dbReference type="OrthoDB" id="1938298at2"/>
<name>A0A2S6FXZ8_9CLOT</name>
<dbReference type="Proteomes" id="UP000239863">
    <property type="component" value="Unassembled WGS sequence"/>
</dbReference>
<comment type="caution">
    <text evidence="1">The sequence shown here is derived from an EMBL/GenBank/DDBJ whole genome shotgun (WGS) entry which is preliminary data.</text>
</comment>
<dbReference type="AlphaFoldDB" id="A0A2S6FXZ8"/>
<evidence type="ECO:0000313" key="1">
    <source>
        <dbReference type="EMBL" id="PPK48343.1"/>
    </source>
</evidence>
<accession>A0A2S6FXZ8</accession>
<reference evidence="1 2" key="1">
    <citation type="submission" date="2018-02" db="EMBL/GenBank/DDBJ databases">
        <title>Genomic Encyclopedia of Archaeal and Bacterial Type Strains, Phase II (KMG-II): from individual species to whole genera.</title>
        <authorList>
            <person name="Goeker M."/>
        </authorList>
    </citation>
    <scope>NUCLEOTIDE SEQUENCE [LARGE SCALE GENOMIC DNA]</scope>
    <source>
        <strain evidence="1 2">DSM 15099</strain>
    </source>
</reference>
<dbReference type="RefSeq" id="WP_104409915.1">
    <property type="nucleotide sequence ID" value="NZ_PTIS01000008.1"/>
</dbReference>
<sequence length="187" mass="21470">MLDRNFKGGSSIVKEKGSKVGNSITGKASLILNNSVVGGASLVENDSVMRGTNLREDNPIMREIAFEKFFQIMNLMAFNKVLLWKVDYDTYVNEDGAYILRINYNKFYGKLLDYCKNYNISHQRLNIKAFKYTLKDKPYCLNYSGIGWLKKDASSDESYCMRCGFIDIKALQARGIFIDDLLYNNRL</sequence>
<gene>
    <name evidence="1" type="ORF">BD821_108104</name>
</gene>
<organism evidence="1 2">
    <name type="scientific">Clostridium algidicarnis DSM 15099</name>
    <dbReference type="NCBI Taxonomy" id="1121295"/>
    <lineage>
        <taxon>Bacteria</taxon>
        <taxon>Bacillati</taxon>
        <taxon>Bacillota</taxon>
        <taxon>Clostridia</taxon>
        <taxon>Eubacteriales</taxon>
        <taxon>Clostridiaceae</taxon>
        <taxon>Clostridium</taxon>
    </lineage>
</organism>
<proteinExistence type="predicted"/>